<organism evidence="2 3">
    <name type="scientific">Paraburkholderia diazotrophica</name>
    <dbReference type="NCBI Taxonomy" id="667676"/>
    <lineage>
        <taxon>Bacteria</taxon>
        <taxon>Pseudomonadati</taxon>
        <taxon>Pseudomonadota</taxon>
        <taxon>Betaproteobacteria</taxon>
        <taxon>Burkholderiales</taxon>
        <taxon>Burkholderiaceae</taxon>
        <taxon>Paraburkholderia</taxon>
    </lineage>
</organism>
<dbReference type="Proteomes" id="UP000198866">
    <property type="component" value="Unassembled WGS sequence"/>
</dbReference>
<dbReference type="SUPFAM" id="SSF55729">
    <property type="entry name" value="Acyl-CoA N-acyltransferases (Nat)"/>
    <property type="match status" value="1"/>
</dbReference>
<sequence length="98" mass="10949">MTAVQPARFPDDLDAVRAIFREYADSLGVDLSFQSFDAELASLPGKYAPPAGAILLAWRDGRVIGCVALRPFEYDICEMKRLYVREEGRGQQLGRRLA</sequence>
<dbReference type="Pfam" id="PF00583">
    <property type="entry name" value="Acetyltransf_1"/>
    <property type="match status" value="1"/>
</dbReference>
<dbReference type="GO" id="GO:0016747">
    <property type="term" value="F:acyltransferase activity, transferring groups other than amino-acyl groups"/>
    <property type="evidence" value="ECO:0007669"/>
    <property type="project" value="InterPro"/>
</dbReference>
<dbReference type="InterPro" id="IPR052777">
    <property type="entry name" value="Acetyltransferase_Enz"/>
</dbReference>
<dbReference type="InterPro" id="IPR000182">
    <property type="entry name" value="GNAT_dom"/>
</dbReference>
<feature type="domain" description="N-acetyltransferase" evidence="1">
    <location>
        <begin position="2"/>
        <end position="98"/>
    </location>
</feature>
<dbReference type="EMBL" id="FNYE01000027">
    <property type="protein sequence ID" value="SEJ97834.1"/>
    <property type="molecule type" value="Genomic_DNA"/>
</dbReference>
<protein>
    <submittedName>
        <fullName evidence="2">Acetyltransferase (GNAT) family protein</fullName>
    </submittedName>
</protein>
<dbReference type="PANTHER" id="PTHR43305">
    <property type="entry name" value="FAMILY N-ACETYLTRANSFERASE, PUTATIVE (AFU_ORTHOLOGUE AFUA_2G01380)-RELATED"/>
    <property type="match status" value="1"/>
</dbReference>
<dbReference type="Gene3D" id="3.40.630.30">
    <property type="match status" value="1"/>
</dbReference>
<dbReference type="PROSITE" id="PS51186">
    <property type="entry name" value="GNAT"/>
    <property type="match status" value="1"/>
</dbReference>
<dbReference type="STRING" id="667676.SAMN05192539_102757"/>
<keyword evidence="3" id="KW-1185">Reference proteome</keyword>
<dbReference type="AlphaFoldDB" id="A0A1H7D947"/>
<proteinExistence type="predicted"/>
<dbReference type="PANTHER" id="PTHR43305:SF1">
    <property type="entry name" value="FAMILY N-ACETYLTRANSFERASE, PUTATIVE (AFU_ORTHOLOGUE AFUA_2G01380)-RELATED"/>
    <property type="match status" value="1"/>
</dbReference>
<evidence type="ECO:0000259" key="1">
    <source>
        <dbReference type="PROSITE" id="PS51186"/>
    </source>
</evidence>
<keyword evidence="2" id="KW-0808">Transferase</keyword>
<evidence type="ECO:0000313" key="3">
    <source>
        <dbReference type="Proteomes" id="UP000198866"/>
    </source>
</evidence>
<gene>
    <name evidence="2" type="ORF">SAMN05192539_102757</name>
</gene>
<dbReference type="InterPro" id="IPR016181">
    <property type="entry name" value="Acyl_CoA_acyltransferase"/>
</dbReference>
<name>A0A1H7D947_9BURK</name>
<evidence type="ECO:0000313" key="2">
    <source>
        <dbReference type="EMBL" id="SEJ97834.1"/>
    </source>
</evidence>
<reference evidence="3" key="1">
    <citation type="submission" date="2016-10" db="EMBL/GenBank/DDBJ databases">
        <authorList>
            <person name="Varghese N."/>
            <person name="Submissions S."/>
        </authorList>
    </citation>
    <scope>NUCLEOTIDE SEQUENCE [LARGE SCALE GENOMIC DNA]</scope>
    <source>
        <strain evidence="3">LMG 26031</strain>
    </source>
</reference>
<accession>A0A1H7D947</accession>
<dbReference type="CDD" id="cd04301">
    <property type="entry name" value="NAT_SF"/>
    <property type="match status" value="1"/>
</dbReference>